<evidence type="ECO:0000313" key="1">
    <source>
        <dbReference type="EMBL" id="HIQ91227.1"/>
    </source>
</evidence>
<protein>
    <submittedName>
        <fullName evidence="1">Uncharacterized protein</fullName>
    </submittedName>
</protein>
<organism evidence="1 2">
    <name type="scientific">Candidatus Coprosoma intestinipullorum</name>
    <dbReference type="NCBI Taxonomy" id="2840752"/>
    <lineage>
        <taxon>Bacteria</taxon>
        <taxon>Bacillati</taxon>
        <taxon>Bacillota</taxon>
        <taxon>Bacillota incertae sedis</taxon>
        <taxon>Candidatus Coprosoma</taxon>
    </lineage>
</organism>
<dbReference type="AlphaFoldDB" id="A0A9D0ZTH7"/>
<reference evidence="1" key="1">
    <citation type="submission" date="2020-10" db="EMBL/GenBank/DDBJ databases">
        <authorList>
            <person name="Gilroy R."/>
        </authorList>
    </citation>
    <scope>NUCLEOTIDE SEQUENCE</scope>
    <source>
        <strain evidence="1">CHK147-3167</strain>
    </source>
</reference>
<comment type="caution">
    <text evidence="1">The sequence shown here is derived from an EMBL/GenBank/DDBJ whole genome shotgun (WGS) entry which is preliminary data.</text>
</comment>
<proteinExistence type="predicted"/>
<name>A0A9D0ZTH7_9FIRM</name>
<dbReference type="EMBL" id="DVFV01000107">
    <property type="protein sequence ID" value="HIQ91227.1"/>
    <property type="molecule type" value="Genomic_DNA"/>
</dbReference>
<sequence>MKIITFPIGTRSDKVKFGLTIVPALANLIAKSQEIPYTLALNTIDSYIDCRENYVKPYLKELDEQGIGYDDVWIDSGKEEFKKLLFNLDKLIKKGFITNQKRKVYKCRCGKVEFLDTGILNNKARLYKVIDNDTIQCRECGDTFSSEVVSCLIAKFPKVFPPKKVIPQNKTKEVEDTFLRISNMEYMVSRTRETGVEVEVNSKKFFIDVDFFWLNILNTFDDLEYLICGSNHVIWHLSMMCALKQVLSPNSETSMLLSPYIYKGDFNECELIDVHSEQAYIAFLGSLSWKKGNSVWNYQFLKCLKELGKKEYNYIINHVCKKLIKDNPENISKVNRNLILKLLKECK</sequence>
<evidence type="ECO:0000313" key="2">
    <source>
        <dbReference type="Proteomes" id="UP000886786"/>
    </source>
</evidence>
<dbReference type="Proteomes" id="UP000886786">
    <property type="component" value="Unassembled WGS sequence"/>
</dbReference>
<accession>A0A9D0ZTH7</accession>
<gene>
    <name evidence="1" type="ORF">IAB27_06380</name>
</gene>
<reference evidence="1" key="2">
    <citation type="journal article" date="2021" name="PeerJ">
        <title>Extensive microbial diversity within the chicken gut microbiome revealed by metagenomics and culture.</title>
        <authorList>
            <person name="Gilroy R."/>
            <person name="Ravi A."/>
            <person name="Getino M."/>
            <person name="Pursley I."/>
            <person name="Horton D.L."/>
            <person name="Alikhan N.F."/>
            <person name="Baker D."/>
            <person name="Gharbi K."/>
            <person name="Hall N."/>
            <person name="Watson M."/>
            <person name="Adriaenssens E.M."/>
            <person name="Foster-Nyarko E."/>
            <person name="Jarju S."/>
            <person name="Secka A."/>
            <person name="Antonio M."/>
            <person name="Oren A."/>
            <person name="Chaudhuri R.R."/>
            <person name="La Ragione R."/>
            <person name="Hildebrand F."/>
            <person name="Pallen M.J."/>
        </authorList>
    </citation>
    <scope>NUCLEOTIDE SEQUENCE</scope>
    <source>
        <strain evidence="1">CHK147-3167</strain>
    </source>
</reference>